<accession>A0AAN9NGC4</accession>
<organism evidence="1 2">
    <name type="scientific">Phaseolus coccineus</name>
    <name type="common">Scarlet runner bean</name>
    <name type="synonym">Phaseolus multiflorus</name>
    <dbReference type="NCBI Taxonomy" id="3886"/>
    <lineage>
        <taxon>Eukaryota</taxon>
        <taxon>Viridiplantae</taxon>
        <taxon>Streptophyta</taxon>
        <taxon>Embryophyta</taxon>
        <taxon>Tracheophyta</taxon>
        <taxon>Spermatophyta</taxon>
        <taxon>Magnoliopsida</taxon>
        <taxon>eudicotyledons</taxon>
        <taxon>Gunneridae</taxon>
        <taxon>Pentapetalae</taxon>
        <taxon>rosids</taxon>
        <taxon>fabids</taxon>
        <taxon>Fabales</taxon>
        <taxon>Fabaceae</taxon>
        <taxon>Papilionoideae</taxon>
        <taxon>50 kb inversion clade</taxon>
        <taxon>NPAAA clade</taxon>
        <taxon>indigoferoid/millettioid clade</taxon>
        <taxon>Phaseoleae</taxon>
        <taxon>Phaseolus</taxon>
    </lineage>
</organism>
<keyword evidence="2" id="KW-1185">Reference proteome</keyword>
<dbReference type="EMBL" id="JAYMYR010000003">
    <property type="protein sequence ID" value="KAK7372750.1"/>
    <property type="molecule type" value="Genomic_DNA"/>
</dbReference>
<sequence length="86" mass="9767">MTRDFLKLSSLFFFSFHVGVQCCVVQSFASFLIQGWISLHWDALNILQVQICLHFSCGEKKTEGLCLYLLTVKAVILKDCNGVSEF</sequence>
<gene>
    <name evidence="1" type="ORF">VNO80_06137</name>
</gene>
<proteinExistence type="predicted"/>
<evidence type="ECO:0000313" key="1">
    <source>
        <dbReference type="EMBL" id="KAK7372750.1"/>
    </source>
</evidence>
<comment type="caution">
    <text evidence="1">The sequence shown here is derived from an EMBL/GenBank/DDBJ whole genome shotgun (WGS) entry which is preliminary data.</text>
</comment>
<dbReference type="Proteomes" id="UP001374584">
    <property type="component" value="Unassembled WGS sequence"/>
</dbReference>
<evidence type="ECO:0000313" key="2">
    <source>
        <dbReference type="Proteomes" id="UP001374584"/>
    </source>
</evidence>
<name>A0AAN9NGC4_PHACN</name>
<dbReference type="AlphaFoldDB" id="A0AAN9NGC4"/>
<protein>
    <submittedName>
        <fullName evidence="1">Uncharacterized protein</fullName>
    </submittedName>
</protein>
<reference evidence="1 2" key="1">
    <citation type="submission" date="2024-01" db="EMBL/GenBank/DDBJ databases">
        <title>The genomes of 5 underutilized Papilionoideae crops provide insights into root nodulation and disease resistanc.</title>
        <authorList>
            <person name="Jiang F."/>
        </authorList>
    </citation>
    <scope>NUCLEOTIDE SEQUENCE [LARGE SCALE GENOMIC DNA]</scope>
    <source>
        <strain evidence="1">JINMINGXINNONG_FW02</strain>
        <tissue evidence="1">Leaves</tissue>
    </source>
</reference>